<feature type="binding site" evidence="10">
    <location>
        <position position="200"/>
    </location>
    <ligand>
        <name>substrate</name>
    </ligand>
</feature>
<feature type="active site" description="For OMPdecase activity" evidence="9">
    <location>
        <position position="71"/>
    </location>
</feature>
<feature type="domain" description="Orotidine 5'-phosphate decarboxylase" evidence="11">
    <location>
        <begin position="15"/>
        <end position="215"/>
    </location>
</feature>
<keyword evidence="5" id="KW-0210">Decarboxylase</keyword>
<evidence type="ECO:0000256" key="6">
    <source>
        <dbReference type="ARBA" id="ARBA00022975"/>
    </source>
</evidence>
<dbReference type="InterPro" id="IPR014732">
    <property type="entry name" value="OMPdecase"/>
</dbReference>
<sequence length="220" mass="22392">MPSDRLTGSGMPREKLIVSLDVSDALAGLAVAERLGDAVTFYRVGLGMLTGGGLALANELRQEHGKCILLDMKLFDRPAAIEAAVQGLAQFEVECLTVHGDPHVVAAAMAGARGTATRILAVTVLADLDRTALDACLVAGGSVTEIAAERAVRALEAGADGVVVPQEAVAAVRARAADALIVTESGGDPVASADHLIVGRAVWGASDPRQAARDLVAALG</sequence>
<comment type="function">
    <text evidence="1">Catalyzes the decarboxylation of orotidine 5'-monophosphate (OMP) to uridine 5'-monophosphate (UMP).</text>
</comment>
<evidence type="ECO:0000256" key="8">
    <source>
        <dbReference type="ARBA" id="ARBA00033428"/>
    </source>
</evidence>
<dbReference type="PANTHER" id="PTHR32119">
    <property type="entry name" value="OROTIDINE 5'-PHOSPHATE DECARBOXYLASE"/>
    <property type="match status" value="1"/>
</dbReference>
<organism evidence="12 13">
    <name type="scientific">Roseivivax isoporae LMG 25204</name>
    <dbReference type="NCBI Taxonomy" id="1449351"/>
    <lineage>
        <taxon>Bacteria</taxon>
        <taxon>Pseudomonadati</taxon>
        <taxon>Pseudomonadota</taxon>
        <taxon>Alphaproteobacteria</taxon>
        <taxon>Rhodobacterales</taxon>
        <taxon>Roseobacteraceae</taxon>
        <taxon>Roseivivax</taxon>
    </lineage>
</organism>
<dbReference type="Pfam" id="PF00215">
    <property type="entry name" value="OMPdecase"/>
    <property type="match status" value="1"/>
</dbReference>
<evidence type="ECO:0000256" key="2">
    <source>
        <dbReference type="ARBA" id="ARBA00004861"/>
    </source>
</evidence>
<proteinExistence type="predicted"/>
<feature type="binding site" evidence="10">
    <location>
        <position position="199"/>
    </location>
    <ligand>
        <name>substrate</name>
    </ligand>
</feature>
<evidence type="ECO:0000313" key="12">
    <source>
        <dbReference type="EMBL" id="ETX27101.1"/>
    </source>
</evidence>
<evidence type="ECO:0000256" key="10">
    <source>
        <dbReference type="PIRSR" id="PIRSR614732-2"/>
    </source>
</evidence>
<dbReference type="EMBL" id="JAME01000041">
    <property type="protein sequence ID" value="ETX27101.1"/>
    <property type="molecule type" value="Genomic_DNA"/>
</dbReference>
<evidence type="ECO:0000256" key="5">
    <source>
        <dbReference type="ARBA" id="ARBA00022793"/>
    </source>
</evidence>
<dbReference type="SMART" id="SM00934">
    <property type="entry name" value="OMPdecase"/>
    <property type="match status" value="1"/>
</dbReference>
<evidence type="ECO:0000256" key="7">
    <source>
        <dbReference type="ARBA" id="ARBA00023239"/>
    </source>
</evidence>
<dbReference type="InterPro" id="IPR013785">
    <property type="entry name" value="Aldolase_TIM"/>
</dbReference>
<gene>
    <name evidence="12" type="ORF">RISW2_16670</name>
</gene>
<dbReference type="PATRIC" id="fig|1449351.3.peg.4017"/>
<reference evidence="12 13" key="1">
    <citation type="submission" date="2014-01" db="EMBL/GenBank/DDBJ databases">
        <title>Roseivivax isoporae LMG 25204 Genome Sequencing.</title>
        <authorList>
            <person name="Lai Q."/>
            <person name="Li G."/>
            <person name="Shao Z."/>
        </authorList>
    </citation>
    <scope>NUCLEOTIDE SEQUENCE [LARGE SCALE GENOMIC DNA]</scope>
    <source>
        <strain evidence="12 13">LMG 25204</strain>
    </source>
</reference>
<dbReference type="GO" id="GO:0044205">
    <property type="term" value="P:'de novo' UMP biosynthetic process"/>
    <property type="evidence" value="ECO:0007669"/>
    <property type="project" value="InterPro"/>
</dbReference>
<name>X7F4U8_9RHOB</name>
<feature type="active site" description="For OMPdecase activity" evidence="9">
    <location>
        <position position="73"/>
    </location>
</feature>
<dbReference type="AlphaFoldDB" id="X7F4U8"/>
<feature type="active site" description="For OMPdecase activity" evidence="9">
    <location>
        <position position="76"/>
    </location>
</feature>
<dbReference type="PANTHER" id="PTHR32119:SF2">
    <property type="entry name" value="OROTIDINE 5'-PHOSPHATE DECARBOXYLASE"/>
    <property type="match status" value="1"/>
</dbReference>
<evidence type="ECO:0000256" key="3">
    <source>
        <dbReference type="ARBA" id="ARBA00012321"/>
    </source>
</evidence>
<evidence type="ECO:0000313" key="13">
    <source>
        <dbReference type="Proteomes" id="UP000023430"/>
    </source>
</evidence>
<dbReference type="SUPFAM" id="SSF51366">
    <property type="entry name" value="Ribulose-phoshate binding barrel"/>
    <property type="match status" value="1"/>
</dbReference>
<comment type="caution">
    <text evidence="12">The sequence shown here is derived from an EMBL/GenBank/DDBJ whole genome shotgun (WGS) entry which is preliminary data.</text>
</comment>
<evidence type="ECO:0000256" key="1">
    <source>
        <dbReference type="ARBA" id="ARBA00002356"/>
    </source>
</evidence>
<comment type="pathway">
    <text evidence="2">Pyrimidine metabolism; UMP biosynthesis via de novo pathway; UMP from orotate: step 2/2.</text>
</comment>
<keyword evidence="7" id="KW-0456">Lyase</keyword>
<keyword evidence="13" id="KW-1185">Reference proteome</keyword>
<dbReference type="InterPro" id="IPR001754">
    <property type="entry name" value="OMPdeCOase_dom"/>
</dbReference>
<evidence type="ECO:0000256" key="9">
    <source>
        <dbReference type="PIRSR" id="PIRSR614732-1"/>
    </source>
</evidence>
<evidence type="ECO:0000256" key="4">
    <source>
        <dbReference type="ARBA" id="ARBA00021923"/>
    </source>
</evidence>
<dbReference type="Proteomes" id="UP000023430">
    <property type="component" value="Unassembled WGS sequence"/>
</dbReference>
<dbReference type="STRING" id="1449351.RISW2_16670"/>
<evidence type="ECO:0000259" key="11">
    <source>
        <dbReference type="SMART" id="SM00934"/>
    </source>
</evidence>
<feature type="binding site" evidence="10">
    <location>
        <position position="21"/>
    </location>
    <ligand>
        <name>substrate</name>
    </ligand>
</feature>
<protein>
    <recommendedName>
        <fullName evidence="4">Orotidine 5'-phosphate decarboxylase</fullName>
        <ecNumber evidence="3">4.1.1.23</ecNumber>
    </recommendedName>
    <alternativeName>
        <fullName evidence="8">OMP decarboxylase</fullName>
    </alternativeName>
</protein>
<dbReference type="GO" id="GO:0004590">
    <property type="term" value="F:orotidine-5'-phosphate decarboxylase activity"/>
    <property type="evidence" value="ECO:0007669"/>
    <property type="project" value="UniProtKB-EC"/>
</dbReference>
<dbReference type="Gene3D" id="3.20.20.70">
    <property type="entry name" value="Aldolase class I"/>
    <property type="match status" value="1"/>
</dbReference>
<dbReference type="GO" id="GO:0005829">
    <property type="term" value="C:cytosol"/>
    <property type="evidence" value="ECO:0007669"/>
    <property type="project" value="TreeGrafter"/>
</dbReference>
<dbReference type="eggNOG" id="COG0284">
    <property type="taxonomic scope" value="Bacteria"/>
</dbReference>
<keyword evidence="6" id="KW-0665">Pyrimidine biosynthesis</keyword>
<accession>X7F4U8</accession>
<dbReference type="InterPro" id="IPR011060">
    <property type="entry name" value="RibuloseP-bd_barrel"/>
</dbReference>
<dbReference type="GO" id="GO:0006207">
    <property type="term" value="P:'de novo' pyrimidine nucleobase biosynthetic process"/>
    <property type="evidence" value="ECO:0007669"/>
    <property type="project" value="InterPro"/>
</dbReference>
<dbReference type="EC" id="4.1.1.23" evidence="3"/>